<dbReference type="SFLD" id="SFLDG01135">
    <property type="entry name" value="C1.5.6:_HAD__Beta-PGM__Phospha"/>
    <property type="match status" value="1"/>
</dbReference>
<proteinExistence type="predicted"/>
<dbReference type="GO" id="GO:0005829">
    <property type="term" value="C:cytosol"/>
    <property type="evidence" value="ECO:0007669"/>
    <property type="project" value="TreeGrafter"/>
</dbReference>
<dbReference type="Gene3D" id="3.40.50.1000">
    <property type="entry name" value="HAD superfamily/HAD-like"/>
    <property type="match status" value="1"/>
</dbReference>
<dbReference type="Pfam" id="PF13419">
    <property type="entry name" value="HAD_2"/>
    <property type="match status" value="1"/>
</dbReference>
<accession>A0A1I3XGG8</accession>
<organism evidence="1 2">
    <name type="scientific">Methylophaga sulfidovorans</name>
    <dbReference type="NCBI Taxonomy" id="45496"/>
    <lineage>
        <taxon>Bacteria</taxon>
        <taxon>Pseudomonadati</taxon>
        <taxon>Pseudomonadota</taxon>
        <taxon>Gammaproteobacteria</taxon>
        <taxon>Thiotrichales</taxon>
        <taxon>Piscirickettsiaceae</taxon>
        <taxon>Methylophaga</taxon>
    </lineage>
</organism>
<dbReference type="GO" id="GO:0006281">
    <property type="term" value="P:DNA repair"/>
    <property type="evidence" value="ECO:0007669"/>
    <property type="project" value="TreeGrafter"/>
</dbReference>
<dbReference type="InterPro" id="IPR050155">
    <property type="entry name" value="HAD-like_hydrolase_sf"/>
</dbReference>
<dbReference type="SFLD" id="SFLDS00003">
    <property type="entry name" value="Haloacid_Dehalogenase"/>
    <property type="match status" value="1"/>
</dbReference>
<dbReference type="NCBIfam" id="TIGR01549">
    <property type="entry name" value="HAD-SF-IA-v1"/>
    <property type="match status" value="1"/>
</dbReference>
<dbReference type="Gene3D" id="1.10.150.240">
    <property type="entry name" value="Putative phosphatase, domain 2"/>
    <property type="match status" value="1"/>
</dbReference>
<dbReference type="InterPro" id="IPR023198">
    <property type="entry name" value="PGP-like_dom2"/>
</dbReference>
<keyword evidence="2" id="KW-1185">Reference proteome</keyword>
<evidence type="ECO:0000313" key="1">
    <source>
        <dbReference type="EMBL" id="SFK18560.1"/>
    </source>
</evidence>
<dbReference type="InterPro" id="IPR041492">
    <property type="entry name" value="HAD_2"/>
</dbReference>
<gene>
    <name evidence="1" type="ORF">SAMN04488079_10653</name>
</gene>
<reference evidence="2" key="1">
    <citation type="submission" date="2016-10" db="EMBL/GenBank/DDBJ databases">
        <authorList>
            <person name="Varghese N."/>
            <person name="Submissions S."/>
        </authorList>
    </citation>
    <scope>NUCLEOTIDE SEQUENCE [LARGE SCALE GENOMIC DNA]</scope>
    <source>
        <strain evidence="2">DSM 11578</strain>
    </source>
</reference>
<dbReference type="RefSeq" id="WP_091712518.1">
    <property type="nucleotide sequence ID" value="NZ_FOSH01000006.1"/>
</dbReference>
<dbReference type="InterPro" id="IPR006439">
    <property type="entry name" value="HAD-SF_hydro_IA"/>
</dbReference>
<dbReference type="SUPFAM" id="SSF56784">
    <property type="entry name" value="HAD-like"/>
    <property type="match status" value="1"/>
</dbReference>
<dbReference type="SFLD" id="SFLDG01129">
    <property type="entry name" value="C1.5:_HAD__Beta-PGM__Phosphata"/>
    <property type="match status" value="1"/>
</dbReference>
<dbReference type="OrthoDB" id="9782449at2"/>
<dbReference type="STRING" id="45496.SAMN04488079_10653"/>
<dbReference type="EMBL" id="FOSH01000006">
    <property type="protein sequence ID" value="SFK18560.1"/>
    <property type="molecule type" value="Genomic_DNA"/>
</dbReference>
<protein>
    <submittedName>
        <fullName evidence="1">Phosphoglycolate phosphatase</fullName>
    </submittedName>
</protein>
<evidence type="ECO:0000313" key="2">
    <source>
        <dbReference type="Proteomes" id="UP000198924"/>
    </source>
</evidence>
<dbReference type="GO" id="GO:0008967">
    <property type="term" value="F:phosphoglycolate phosphatase activity"/>
    <property type="evidence" value="ECO:0007669"/>
    <property type="project" value="TreeGrafter"/>
</dbReference>
<dbReference type="PANTHER" id="PTHR43434:SF24">
    <property type="entry name" value="HYDROLASE-RELATED"/>
    <property type="match status" value="1"/>
</dbReference>
<dbReference type="InterPro" id="IPR036412">
    <property type="entry name" value="HAD-like_sf"/>
</dbReference>
<dbReference type="AlphaFoldDB" id="A0A1I3XGG8"/>
<dbReference type="Proteomes" id="UP000198924">
    <property type="component" value="Unassembled WGS sequence"/>
</dbReference>
<name>A0A1I3XGG8_9GAMM</name>
<dbReference type="PANTHER" id="PTHR43434">
    <property type="entry name" value="PHOSPHOGLYCOLATE PHOSPHATASE"/>
    <property type="match status" value="1"/>
</dbReference>
<sequence length="220" mass="24573">MSRYQLIVFDWDGTLMDSTGHITYCMHQAINTLSLEPLSDSQVSHIIGLGLNEAVQTLYPDADTATWNALADCYRQTWINTPETTPLFEHAENLLKQLNEQEIFLGVATGKSRRGLDRALSQTGLAELFISTRCADECHSKPHPQMLMELMDFAGVDAEQTLMIGDTEFDLMMAHNAGAHSLGITHGAHSEITLKAAKPKAIVHNLYQVEKWLTRPDTEF</sequence>
<dbReference type="InterPro" id="IPR023214">
    <property type="entry name" value="HAD_sf"/>
</dbReference>